<evidence type="ECO:0000256" key="1">
    <source>
        <dbReference type="ARBA" id="ARBA00022670"/>
    </source>
</evidence>
<dbReference type="PROSITE" id="PS50249">
    <property type="entry name" value="MPN"/>
    <property type="match status" value="1"/>
</dbReference>
<proteinExistence type="inferred from homology"/>
<reference evidence="9 10" key="1">
    <citation type="submission" date="2021-12" db="EMBL/GenBank/DDBJ databases">
        <title>Discovery of the Pendulisporaceae a myxobacterial family with distinct sporulation behavior and unique specialized metabolism.</title>
        <authorList>
            <person name="Garcia R."/>
            <person name="Popoff A."/>
            <person name="Bader C.D."/>
            <person name="Loehr J."/>
            <person name="Walesch S."/>
            <person name="Walt C."/>
            <person name="Boldt J."/>
            <person name="Bunk B."/>
            <person name="Haeckl F.J.F.P.J."/>
            <person name="Gunesch A.P."/>
            <person name="Birkelbach J."/>
            <person name="Nuebel U."/>
            <person name="Pietschmann T."/>
            <person name="Bach T."/>
            <person name="Mueller R."/>
        </authorList>
    </citation>
    <scope>NUCLEOTIDE SEQUENCE [LARGE SCALE GENOMIC DNA]</scope>
    <source>
        <strain evidence="9 10">MSr12523</strain>
    </source>
</reference>
<dbReference type="InterPro" id="IPR025657">
    <property type="entry name" value="RadC_JAB"/>
</dbReference>
<keyword evidence="2" id="KW-0479">Metal-binding</keyword>
<evidence type="ECO:0000256" key="5">
    <source>
        <dbReference type="ARBA" id="ARBA00023049"/>
    </source>
</evidence>
<dbReference type="PANTHER" id="PTHR30471:SF3">
    <property type="entry name" value="UPF0758 PROTEIN YEES-RELATED"/>
    <property type="match status" value="1"/>
</dbReference>
<accession>A0ABZ2K8A6</accession>
<keyword evidence="5" id="KW-0482">Metalloprotease</keyword>
<name>A0ABZ2K8A6_9BACT</name>
<dbReference type="InterPro" id="IPR020891">
    <property type="entry name" value="UPF0758_CS"/>
</dbReference>
<comment type="similarity">
    <text evidence="6">Belongs to the UPF0758 family.</text>
</comment>
<dbReference type="Pfam" id="PF20582">
    <property type="entry name" value="UPF0758_N"/>
    <property type="match status" value="1"/>
</dbReference>
<evidence type="ECO:0000256" key="4">
    <source>
        <dbReference type="ARBA" id="ARBA00022833"/>
    </source>
</evidence>
<evidence type="ECO:0000256" key="2">
    <source>
        <dbReference type="ARBA" id="ARBA00022723"/>
    </source>
</evidence>
<dbReference type="EMBL" id="CP089982">
    <property type="protein sequence ID" value="WXA93084.1"/>
    <property type="molecule type" value="Genomic_DNA"/>
</dbReference>
<organism evidence="9 10">
    <name type="scientific">Pendulispora brunnea</name>
    <dbReference type="NCBI Taxonomy" id="2905690"/>
    <lineage>
        <taxon>Bacteria</taxon>
        <taxon>Pseudomonadati</taxon>
        <taxon>Myxococcota</taxon>
        <taxon>Myxococcia</taxon>
        <taxon>Myxococcales</taxon>
        <taxon>Sorangiineae</taxon>
        <taxon>Pendulisporaceae</taxon>
        <taxon>Pendulispora</taxon>
    </lineage>
</organism>
<feature type="region of interest" description="Disordered" evidence="7">
    <location>
        <begin position="1"/>
        <end position="20"/>
    </location>
</feature>
<protein>
    <submittedName>
        <fullName evidence="9">DNA repair protein RadC</fullName>
    </submittedName>
</protein>
<dbReference type="PROSITE" id="PS01302">
    <property type="entry name" value="UPF0758"/>
    <property type="match status" value="1"/>
</dbReference>
<dbReference type="NCBIfam" id="TIGR00608">
    <property type="entry name" value="radc"/>
    <property type="match status" value="1"/>
</dbReference>
<evidence type="ECO:0000256" key="6">
    <source>
        <dbReference type="RuleBase" id="RU003797"/>
    </source>
</evidence>
<dbReference type="Pfam" id="PF04002">
    <property type="entry name" value="RadC"/>
    <property type="match status" value="1"/>
</dbReference>
<keyword evidence="1" id="KW-0645">Protease</keyword>
<evidence type="ECO:0000256" key="3">
    <source>
        <dbReference type="ARBA" id="ARBA00022801"/>
    </source>
</evidence>
<evidence type="ECO:0000259" key="8">
    <source>
        <dbReference type="PROSITE" id="PS50249"/>
    </source>
</evidence>
<dbReference type="NCBIfam" id="NF000642">
    <property type="entry name" value="PRK00024.1"/>
    <property type="match status" value="1"/>
</dbReference>
<dbReference type="RefSeq" id="WP_394843683.1">
    <property type="nucleotide sequence ID" value="NZ_CP089982.1"/>
</dbReference>
<evidence type="ECO:0000256" key="7">
    <source>
        <dbReference type="SAM" id="MobiDB-lite"/>
    </source>
</evidence>
<keyword evidence="4" id="KW-0862">Zinc</keyword>
<evidence type="ECO:0000313" key="9">
    <source>
        <dbReference type="EMBL" id="WXA93084.1"/>
    </source>
</evidence>
<dbReference type="Proteomes" id="UP001379533">
    <property type="component" value="Chromosome"/>
</dbReference>
<keyword evidence="10" id="KW-1185">Reference proteome</keyword>
<dbReference type="InterPro" id="IPR046778">
    <property type="entry name" value="UPF0758_N"/>
</dbReference>
<sequence>MPKRHVPCDAPGMNETASYGPRERARQLGIESLGDADLVALLLGTGTVRAPVQAVAGELVATSGGILGLARAGMGELADQRGLGMAKASRIAAAIELGKRCAHAAVNTQSERLHDSASVAAWARPRLAALEHEELWILAVDGRNHLRAARRVAAGGLHGMHVAPRDVLRIALREAASAFVLVHNHPSGDPTPSCDDLDFTRAVLTGADAIGTPLIDHVVVARNGHVSLLERGILPM</sequence>
<dbReference type="PANTHER" id="PTHR30471">
    <property type="entry name" value="DNA REPAIR PROTEIN RADC"/>
    <property type="match status" value="1"/>
</dbReference>
<feature type="domain" description="MPN" evidence="8">
    <location>
        <begin position="112"/>
        <end position="234"/>
    </location>
</feature>
<dbReference type="InterPro" id="IPR001405">
    <property type="entry name" value="UPF0758"/>
</dbReference>
<dbReference type="Gene3D" id="3.40.140.10">
    <property type="entry name" value="Cytidine Deaminase, domain 2"/>
    <property type="match status" value="1"/>
</dbReference>
<dbReference type="CDD" id="cd08071">
    <property type="entry name" value="MPN_DUF2466"/>
    <property type="match status" value="1"/>
</dbReference>
<evidence type="ECO:0000313" key="10">
    <source>
        <dbReference type="Proteomes" id="UP001379533"/>
    </source>
</evidence>
<keyword evidence="3" id="KW-0378">Hydrolase</keyword>
<gene>
    <name evidence="9" type="primary">radC</name>
    <name evidence="9" type="ORF">LZC95_42370</name>
</gene>
<dbReference type="InterPro" id="IPR037518">
    <property type="entry name" value="MPN"/>
</dbReference>